<gene>
    <name evidence="2" type="ORF">NCGR_LOCUS11266</name>
</gene>
<evidence type="ECO:0000256" key="1">
    <source>
        <dbReference type="SAM" id="MobiDB-lite"/>
    </source>
</evidence>
<evidence type="ECO:0000313" key="2">
    <source>
        <dbReference type="EMBL" id="CAD6217174.1"/>
    </source>
</evidence>
<dbReference type="OrthoDB" id="689923at2759"/>
<dbReference type="AlphaFoldDB" id="A0A811N6F8"/>
<feature type="compositionally biased region" description="Polar residues" evidence="1">
    <location>
        <begin position="1"/>
        <end position="12"/>
    </location>
</feature>
<feature type="region of interest" description="Disordered" evidence="1">
    <location>
        <begin position="1"/>
        <end position="22"/>
    </location>
</feature>
<name>A0A811N6F8_9POAL</name>
<accession>A0A811N6F8</accession>
<dbReference type="EMBL" id="CAJGYO010000003">
    <property type="protein sequence ID" value="CAD6217174.1"/>
    <property type="molecule type" value="Genomic_DNA"/>
</dbReference>
<proteinExistence type="predicted"/>
<comment type="caution">
    <text evidence="2">The sequence shown here is derived from an EMBL/GenBank/DDBJ whole genome shotgun (WGS) entry which is preliminary data.</text>
</comment>
<protein>
    <submittedName>
        <fullName evidence="2">Uncharacterized protein</fullName>
    </submittedName>
</protein>
<keyword evidence="3" id="KW-1185">Reference proteome</keyword>
<organism evidence="2 3">
    <name type="scientific">Miscanthus lutarioriparius</name>
    <dbReference type="NCBI Taxonomy" id="422564"/>
    <lineage>
        <taxon>Eukaryota</taxon>
        <taxon>Viridiplantae</taxon>
        <taxon>Streptophyta</taxon>
        <taxon>Embryophyta</taxon>
        <taxon>Tracheophyta</taxon>
        <taxon>Spermatophyta</taxon>
        <taxon>Magnoliopsida</taxon>
        <taxon>Liliopsida</taxon>
        <taxon>Poales</taxon>
        <taxon>Poaceae</taxon>
        <taxon>PACMAD clade</taxon>
        <taxon>Panicoideae</taxon>
        <taxon>Andropogonodae</taxon>
        <taxon>Andropogoneae</taxon>
        <taxon>Saccharinae</taxon>
        <taxon>Miscanthus</taxon>
    </lineage>
</organism>
<reference evidence="2" key="1">
    <citation type="submission" date="2020-10" db="EMBL/GenBank/DDBJ databases">
        <authorList>
            <person name="Han B."/>
            <person name="Lu T."/>
            <person name="Zhao Q."/>
            <person name="Huang X."/>
            <person name="Zhao Y."/>
        </authorList>
    </citation>
    <scope>NUCLEOTIDE SEQUENCE</scope>
</reference>
<sequence>MDGASTGSSSCTPLGISHGDGGTETALSKWQLLPWLHEAVVKVVAADDDRDDLAGSAAAAKTGKRRSTAQAGLPRGVKVLLSEVAEMIRTKFERSIPAAKFGHVAYIR</sequence>
<evidence type="ECO:0000313" key="3">
    <source>
        <dbReference type="Proteomes" id="UP000604825"/>
    </source>
</evidence>
<dbReference type="Proteomes" id="UP000604825">
    <property type="component" value="Unassembled WGS sequence"/>
</dbReference>